<dbReference type="EMBL" id="BORR01000033">
    <property type="protein sequence ID" value="GIO40085.1"/>
    <property type="molecule type" value="Genomic_DNA"/>
</dbReference>
<organism evidence="1 2">
    <name type="scientific">Paenibacillus antibioticophila</name>
    <dbReference type="NCBI Taxonomy" id="1274374"/>
    <lineage>
        <taxon>Bacteria</taxon>
        <taxon>Bacillati</taxon>
        <taxon>Bacillota</taxon>
        <taxon>Bacilli</taxon>
        <taxon>Bacillales</taxon>
        <taxon>Paenibacillaceae</taxon>
        <taxon>Paenibacillus</taxon>
    </lineage>
</organism>
<reference evidence="1 2" key="1">
    <citation type="submission" date="2021-03" db="EMBL/GenBank/DDBJ databases">
        <title>Antimicrobial resistance genes in bacteria isolated from Japanese honey, and their potential for conferring macrolide and lincosamide resistance in the American foulbrood pathogen Paenibacillus larvae.</title>
        <authorList>
            <person name="Okamoto M."/>
            <person name="Kumagai M."/>
            <person name="Kanamori H."/>
            <person name="Takamatsu D."/>
        </authorList>
    </citation>
    <scope>NUCLEOTIDE SEQUENCE [LARGE SCALE GENOMIC DNA]</scope>
    <source>
        <strain evidence="1 2">J41TS12</strain>
    </source>
</reference>
<accession>A0A919Y123</accession>
<comment type="caution">
    <text evidence="1">The sequence shown here is derived from an EMBL/GenBank/DDBJ whole genome shotgun (WGS) entry which is preliminary data.</text>
</comment>
<dbReference type="Proteomes" id="UP000681162">
    <property type="component" value="Unassembled WGS sequence"/>
</dbReference>
<sequence length="359" mass="40760">MINQIQYVPVLKWKQGEQKAVEALAHTVKQCLVPLIEIPPIDWDYENDVPKKTIDEHLLKIGDSLQRSWGMATPLFLDLHYIDESERLNNGLHPLNYVANECRNRGVSIIPVTSPLRDNDYQHEVLSILQQDGLGVCFRLREIDFADLQLRIDSLLSLFSVNPSEVDLVLDYEYVDSKDEVRTTLFLAGLLNSTPYLKEWRNVIITGTSFPPDLSSVSSNSIDEIKRIEWLIWNKIISTSSIARRPVFGDYAVANPAPFEADPRFINMSANIRYTARDKFIIFKGRMIKRYGGGQYHQLALQVISHPEYSGAQFSNGDLYIQEVAKNNDGPGNATNWRTSGTNHHLSFVVNELATVTVP</sequence>
<name>A0A919Y123_9BACL</name>
<keyword evidence="2" id="KW-1185">Reference proteome</keyword>
<dbReference type="RefSeq" id="WP_212944100.1">
    <property type="nucleotide sequence ID" value="NZ_BORR01000033.1"/>
</dbReference>
<dbReference type="Pfam" id="PF14350">
    <property type="entry name" value="Beta_protein"/>
    <property type="match status" value="1"/>
</dbReference>
<dbReference type="AlphaFoldDB" id="A0A919Y123"/>
<evidence type="ECO:0000313" key="2">
    <source>
        <dbReference type="Proteomes" id="UP000681162"/>
    </source>
</evidence>
<proteinExistence type="predicted"/>
<dbReference type="InterPro" id="IPR025683">
    <property type="entry name" value="Protein_beta"/>
</dbReference>
<evidence type="ECO:0000313" key="1">
    <source>
        <dbReference type="EMBL" id="GIO40085.1"/>
    </source>
</evidence>
<protein>
    <recommendedName>
        <fullName evidence="3">Beta protein</fullName>
    </recommendedName>
</protein>
<gene>
    <name evidence="1" type="ORF">J41TS12_49460</name>
</gene>
<evidence type="ECO:0008006" key="3">
    <source>
        <dbReference type="Google" id="ProtNLM"/>
    </source>
</evidence>